<comment type="caution">
    <text evidence="2">The sequence shown here is derived from an EMBL/GenBank/DDBJ whole genome shotgun (WGS) entry which is preliminary data.</text>
</comment>
<dbReference type="Proteomes" id="UP000299102">
    <property type="component" value="Unassembled WGS sequence"/>
</dbReference>
<gene>
    <name evidence="2" type="ORF">EVAR_71497_1</name>
</gene>
<evidence type="ECO:0000313" key="2">
    <source>
        <dbReference type="EMBL" id="GBP98038.1"/>
    </source>
</evidence>
<keyword evidence="3" id="KW-1185">Reference proteome</keyword>
<proteinExistence type="predicted"/>
<sequence>MWLLIQLIQRETSRMMMIMIVGDFADFESHLNVTKSEETHQMMPIQDNVNQDKRADGDDDDDDDFGDFNTAEPNTITTITPSSIVTNASQIITIKTPVVSSNNLNERISKILHIMFKPHQNLAEDDSAPIQTDKIQDIPFTSIDAAKALEYQWLNSNTRHSFIKSLGMTPEIL</sequence>
<protein>
    <submittedName>
        <fullName evidence="2">Uncharacterized protein</fullName>
    </submittedName>
</protein>
<accession>A0A4C2AD54</accession>
<feature type="region of interest" description="Disordered" evidence="1">
    <location>
        <begin position="36"/>
        <end position="63"/>
    </location>
</feature>
<organism evidence="2 3">
    <name type="scientific">Eumeta variegata</name>
    <name type="common">Bagworm moth</name>
    <name type="synonym">Eumeta japonica</name>
    <dbReference type="NCBI Taxonomy" id="151549"/>
    <lineage>
        <taxon>Eukaryota</taxon>
        <taxon>Metazoa</taxon>
        <taxon>Ecdysozoa</taxon>
        <taxon>Arthropoda</taxon>
        <taxon>Hexapoda</taxon>
        <taxon>Insecta</taxon>
        <taxon>Pterygota</taxon>
        <taxon>Neoptera</taxon>
        <taxon>Endopterygota</taxon>
        <taxon>Lepidoptera</taxon>
        <taxon>Glossata</taxon>
        <taxon>Ditrysia</taxon>
        <taxon>Tineoidea</taxon>
        <taxon>Psychidae</taxon>
        <taxon>Oiketicinae</taxon>
        <taxon>Eumeta</taxon>
    </lineage>
</organism>
<dbReference type="AlphaFoldDB" id="A0A4C2AD54"/>
<dbReference type="OrthoDB" id="5917212at2759"/>
<dbReference type="EMBL" id="BGZK01003053">
    <property type="protein sequence ID" value="GBP98038.1"/>
    <property type="molecule type" value="Genomic_DNA"/>
</dbReference>
<evidence type="ECO:0000256" key="1">
    <source>
        <dbReference type="SAM" id="MobiDB-lite"/>
    </source>
</evidence>
<reference evidence="2 3" key="1">
    <citation type="journal article" date="2019" name="Commun. Biol.">
        <title>The bagworm genome reveals a unique fibroin gene that provides high tensile strength.</title>
        <authorList>
            <person name="Kono N."/>
            <person name="Nakamura H."/>
            <person name="Ohtoshi R."/>
            <person name="Tomita M."/>
            <person name="Numata K."/>
            <person name="Arakawa K."/>
        </authorList>
    </citation>
    <scope>NUCLEOTIDE SEQUENCE [LARGE SCALE GENOMIC DNA]</scope>
</reference>
<evidence type="ECO:0000313" key="3">
    <source>
        <dbReference type="Proteomes" id="UP000299102"/>
    </source>
</evidence>
<name>A0A4C2AD54_EUMVA</name>